<accession>A0ABQ9Y9G3</accession>
<evidence type="ECO:0000256" key="2">
    <source>
        <dbReference type="SAM" id="MobiDB-lite"/>
    </source>
</evidence>
<organism evidence="3 4">
    <name type="scientific">Blattamonas nauphoetae</name>
    <dbReference type="NCBI Taxonomy" id="2049346"/>
    <lineage>
        <taxon>Eukaryota</taxon>
        <taxon>Metamonada</taxon>
        <taxon>Preaxostyla</taxon>
        <taxon>Oxymonadida</taxon>
        <taxon>Blattamonas</taxon>
    </lineage>
</organism>
<keyword evidence="4" id="KW-1185">Reference proteome</keyword>
<feature type="region of interest" description="Disordered" evidence="2">
    <location>
        <begin position="77"/>
        <end position="170"/>
    </location>
</feature>
<dbReference type="Proteomes" id="UP001281761">
    <property type="component" value="Unassembled WGS sequence"/>
</dbReference>
<feature type="compositionally biased region" description="Polar residues" evidence="2">
    <location>
        <begin position="854"/>
        <end position="872"/>
    </location>
</feature>
<protein>
    <submittedName>
        <fullName evidence="3">Uncharacterized protein</fullName>
    </submittedName>
</protein>
<feature type="compositionally biased region" description="Low complexity" evidence="2">
    <location>
        <begin position="837"/>
        <end position="853"/>
    </location>
</feature>
<feature type="region of interest" description="Disordered" evidence="2">
    <location>
        <begin position="443"/>
        <end position="552"/>
    </location>
</feature>
<sequence length="887" mass="100447">MSKVFFSLFYSFSDFEKASDPLHTSNSMFIFARYYARQDRKAPFFPPTAYFTPNFFEDDEEGFYSLFFINRHLVSETEEAKPKPPVRPTNAPPAASRLAQSSTADDDEDEKPASKFKTDLTAVPDSIPPDSSEDFKMAKSAQNRIEENAPRSAKDKDSSSGINRSDSELNMQKNLTASPQDSSNEDAIFALLKAADTSNLTPEEKEDLDEQVKKAKEDLWVLEMEIRDYDESERLIDRNLRRAETIRRKKQKEAVEAKDKFAKGEISEPEWKELEPYLETESQQKQREEKEAHEMEQRALTREAVLSDHRVRRKECIDRIVKSMVKVGLNPYYTLPRKALVPFSPLTHSPQLLKQIRDEQREATKMSLTRSTSSLALLNPKVQKPSDRPVTEIWSRQTINTLDEFADKNAPSFSSLSQFAFAGYYQRSHDRCPPIATTVYLTPNFSTSDEPTEDPKASASLDKSTSQSTDQPKSQSGIASPFRTDLTAAPDQIPPDENGPSKIVEAAIAKAGSNEAADETPHDGGITERVLPPNFKPSPAEPENEEKKVEDELISDAQRQAEAAQLSDEEKEELEKAIRAAREDLWVLEMEIRDYDEEERIVTRKIEKEKRRRERKEKEAAEAKELFQQGKITQAELDEKVKGLETPEEKAAREEQERERDEKRTAAQELVFEDHRIRRKACLDRIISSMRKAGLNPHHTLPRKALVDNSPLTTAPSILHKLREERMEQNKMSLTRSTSSLAMLNPKLQKKIEKPITKVFSKKITSDIVEFEDLMGSNYSSNSQFVFSTYYSNHHARSTKIPTLLWYSPECYAPPKSDSTAEENTTTPAEGKKDDSINSSIPSSSQSNPPAISTGSSSSDIPITGQQPSQPFRTDLTAAPEEIPPDA</sequence>
<dbReference type="EMBL" id="JARBJD010000023">
    <property type="protein sequence ID" value="KAK2960403.1"/>
    <property type="molecule type" value="Genomic_DNA"/>
</dbReference>
<evidence type="ECO:0000313" key="3">
    <source>
        <dbReference type="EMBL" id="KAK2960403.1"/>
    </source>
</evidence>
<feature type="region of interest" description="Disordered" evidence="2">
    <location>
        <begin position="813"/>
        <end position="887"/>
    </location>
</feature>
<feature type="compositionally biased region" description="Basic and acidic residues" evidence="2">
    <location>
        <begin position="144"/>
        <end position="158"/>
    </location>
</feature>
<feature type="compositionally biased region" description="Polar residues" evidence="2">
    <location>
        <begin position="461"/>
        <end position="478"/>
    </location>
</feature>
<reference evidence="3 4" key="1">
    <citation type="journal article" date="2022" name="bioRxiv">
        <title>Genomics of Preaxostyla Flagellates Illuminates Evolutionary Transitions and the Path Towards Mitochondrial Loss.</title>
        <authorList>
            <person name="Novak L.V.F."/>
            <person name="Treitli S.C."/>
            <person name="Pyrih J."/>
            <person name="Halakuc P."/>
            <person name="Pipaliya S.V."/>
            <person name="Vacek V."/>
            <person name="Brzon O."/>
            <person name="Soukal P."/>
            <person name="Eme L."/>
            <person name="Dacks J.B."/>
            <person name="Karnkowska A."/>
            <person name="Elias M."/>
            <person name="Hampl V."/>
        </authorList>
    </citation>
    <scope>NUCLEOTIDE SEQUENCE [LARGE SCALE GENOMIC DNA]</scope>
    <source>
        <strain evidence="3">NAU3</strain>
        <tissue evidence="3">Gut</tissue>
    </source>
</reference>
<keyword evidence="1" id="KW-0175">Coiled coil</keyword>
<evidence type="ECO:0000313" key="4">
    <source>
        <dbReference type="Proteomes" id="UP001281761"/>
    </source>
</evidence>
<name>A0ABQ9Y9G3_9EUKA</name>
<proteinExistence type="predicted"/>
<feature type="coiled-coil region" evidence="1">
    <location>
        <begin position="205"/>
        <end position="303"/>
    </location>
</feature>
<comment type="caution">
    <text evidence="3">The sequence shown here is derived from an EMBL/GenBank/DDBJ whole genome shotgun (WGS) entry which is preliminary data.</text>
</comment>
<evidence type="ECO:0000256" key="1">
    <source>
        <dbReference type="SAM" id="Coils"/>
    </source>
</evidence>
<feature type="compositionally biased region" description="Polar residues" evidence="2">
    <location>
        <begin position="159"/>
        <end position="170"/>
    </location>
</feature>
<feature type="region of interest" description="Disordered" evidence="2">
    <location>
        <begin position="642"/>
        <end position="664"/>
    </location>
</feature>
<gene>
    <name evidence="3" type="ORF">BLNAU_4620</name>
</gene>